<evidence type="ECO:0000256" key="7">
    <source>
        <dbReference type="RuleBase" id="RU366006"/>
    </source>
</evidence>
<keyword evidence="10" id="KW-1185">Reference proteome</keyword>
<feature type="binding site" evidence="6">
    <location>
        <position position="190"/>
    </location>
    <ligand>
        <name>Mg(2+)</name>
        <dbReference type="ChEBI" id="CHEBI:18420"/>
    </ligand>
</feature>
<feature type="binding site" evidence="6">
    <location>
        <position position="216"/>
    </location>
    <ligand>
        <name>Mg(2+)</name>
        <dbReference type="ChEBI" id="CHEBI:18420"/>
    </ligand>
</feature>
<keyword evidence="4 7" id="KW-0413">Isomerase</keyword>
<proteinExistence type="inferred from homology"/>
<keyword evidence="2 6" id="KW-0479">Metal-binding</keyword>
<dbReference type="SFLD" id="SFLDG00180">
    <property type="entry name" value="muconate_cycloisomerase"/>
    <property type="match status" value="1"/>
</dbReference>
<evidence type="ECO:0000256" key="1">
    <source>
        <dbReference type="ARBA" id="ARBA00008031"/>
    </source>
</evidence>
<dbReference type="InterPro" id="IPR013342">
    <property type="entry name" value="Mandelate_racemase_C"/>
</dbReference>
<dbReference type="RefSeq" id="WP_071501446.1">
    <property type="nucleotide sequence ID" value="NZ_MORL01000001.1"/>
</dbReference>
<dbReference type="Gene3D" id="3.30.390.10">
    <property type="entry name" value="Enolase-like, N-terminal domain"/>
    <property type="match status" value="1"/>
</dbReference>
<gene>
    <name evidence="9" type="ORF">BLX24_02330</name>
</gene>
<evidence type="ECO:0000256" key="3">
    <source>
        <dbReference type="ARBA" id="ARBA00022842"/>
    </source>
</evidence>
<comment type="similarity">
    <text evidence="1 7">Belongs to the mandelate racemase/muconate lactonizing enzyme family.</text>
</comment>
<evidence type="ECO:0000256" key="6">
    <source>
        <dbReference type="PIRSR" id="PIRSR634603-3"/>
    </source>
</evidence>
<feature type="binding site" evidence="6">
    <location>
        <position position="241"/>
    </location>
    <ligand>
        <name>Mg(2+)</name>
        <dbReference type="ChEBI" id="CHEBI:18420"/>
    </ligand>
</feature>
<keyword evidence="3 6" id="KW-0460">Magnesium</keyword>
<comment type="caution">
    <text evidence="9">The sequence shown here is derived from an EMBL/GenBank/DDBJ whole genome shotgun (WGS) entry which is preliminary data.</text>
</comment>
<evidence type="ECO:0000256" key="4">
    <source>
        <dbReference type="ARBA" id="ARBA00023235"/>
    </source>
</evidence>
<name>A0A1S2VQA5_9BACT</name>
<dbReference type="EMBL" id="MORL01000001">
    <property type="protein sequence ID" value="OIN60942.1"/>
    <property type="molecule type" value="Genomic_DNA"/>
</dbReference>
<dbReference type="PANTHER" id="PTHR48073">
    <property type="entry name" value="O-SUCCINYLBENZOATE SYNTHASE-RELATED"/>
    <property type="match status" value="1"/>
</dbReference>
<dbReference type="Proteomes" id="UP000181790">
    <property type="component" value="Unassembled WGS sequence"/>
</dbReference>
<evidence type="ECO:0000256" key="5">
    <source>
        <dbReference type="PIRSR" id="PIRSR634603-1"/>
    </source>
</evidence>
<dbReference type="InterPro" id="IPR036849">
    <property type="entry name" value="Enolase-like_C_sf"/>
</dbReference>
<sequence length="357" mass="39518">MRIRDIRVYTRNLALAKPYTIAYQHITTVDNVFVEVELENGITGRGAANPDPDVVSETLADVVQNLSGEVVQGFAGADIRMFNTLLNRIEQTFVHCPGTLAALDIALHDAFCQYLEMPVVRFYGQHIKALPTSVTIGIMDVAATLEEARAYQQQGFRVLKVKTGRDVDLDSERVIRLHETVGHNVTIRVDANQGYNARQLRQFLHTTRHVDIELIEQPFPVGQENELLNFDPDIRLRIAADESLTDGKTAIRLAQEPALFGIFNIKLMKCGGIRAGLALGQLARHAGLRLFWGCNDESRVSITAALHAAFACPNTTYLDLDGSLDLAEDLVTGGFVMENGLMYPVMRPGLGLQPIHE</sequence>
<dbReference type="GO" id="GO:0000287">
    <property type="term" value="F:magnesium ion binding"/>
    <property type="evidence" value="ECO:0007669"/>
    <property type="project" value="UniProtKB-ARBA"/>
</dbReference>
<dbReference type="SMART" id="SM00922">
    <property type="entry name" value="MR_MLE"/>
    <property type="match status" value="1"/>
</dbReference>
<reference evidence="9 10" key="1">
    <citation type="submission" date="2016-10" db="EMBL/GenBank/DDBJ databases">
        <title>Arsenicibacter rosenii gen. nov., sp. nov., an efficient arsenic-methylating bacterium isolated from an arsenic-contaminated paddy soil.</title>
        <authorList>
            <person name="Huang K."/>
        </authorList>
    </citation>
    <scope>NUCLEOTIDE SEQUENCE [LARGE SCALE GENOMIC DNA]</scope>
    <source>
        <strain evidence="9 10">SM-1</strain>
    </source>
</reference>
<dbReference type="EC" id="5.1.1.-" evidence="7"/>
<evidence type="ECO:0000313" key="9">
    <source>
        <dbReference type="EMBL" id="OIN60942.1"/>
    </source>
</evidence>
<dbReference type="GO" id="GO:0006518">
    <property type="term" value="P:peptide metabolic process"/>
    <property type="evidence" value="ECO:0007669"/>
    <property type="project" value="UniProtKB-ARBA"/>
</dbReference>
<comment type="cofactor">
    <cofactor evidence="6 7">
        <name>Mg(2+)</name>
        <dbReference type="ChEBI" id="CHEBI:18420"/>
    </cofactor>
    <text evidence="6 7">Binds 1 Mg(2+) ion per subunit.</text>
</comment>
<dbReference type="SUPFAM" id="SSF54826">
    <property type="entry name" value="Enolase N-terminal domain-like"/>
    <property type="match status" value="1"/>
</dbReference>
<evidence type="ECO:0000259" key="8">
    <source>
        <dbReference type="SMART" id="SM00922"/>
    </source>
</evidence>
<dbReference type="AlphaFoldDB" id="A0A1S2VQA5"/>
<feature type="active site" description="Proton acceptor; specific for (S)-substrate epimerization" evidence="5">
    <location>
        <position position="266"/>
    </location>
</feature>
<organism evidence="9 10">
    <name type="scientific">Arsenicibacter rosenii</name>
    <dbReference type="NCBI Taxonomy" id="1750698"/>
    <lineage>
        <taxon>Bacteria</taxon>
        <taxon>Pseudomonadati</taxon>
        <taxon>Bacteroidota</taxon>
        <taxon>Cytophagia</taxon>
        <taxon>Cytophagales</taxon>
        <taxon>Spirosomataceae</taxon>
        <taxon>Arsenicibacter</taxon>
    </lineage>
</organism>
<dbReference type="InterPro" id="IPR034603">
    <property type="entry name" value="Dipeptide_epimerase"/>
</dbReference>
<dbReference type="OrthoDB" id="9775391at2"/>
<feature type="domain" description="Mandelate racemase/muconate lactonizing enzyme C-terminal" evidence="8">
    <location>
        <begin position="141"/>
        <end position="235"/>
    </location>
</feature>
<dbReference type="Pfam" id="PF02746">
    <property type="entry name" value="MR_MLE_N"/>
    <property type="match status" value="1"/>
</dbReference>
<protein>
    <recommendedName>
        <fullName evidence="7">Dipeptide epimerase</fullName>
        <ecNumber evidence="7">5.1.1.-</ecNumber>
    </recommendedName>
</protein>
<dbReference type="InterPro" id="IPR029065">
    <property type="entry name" value="Enolase_C-like"/>
</dbReference>
<dbReference type="InterPro" id="IPR029017">
    <property type="entry name" value="Enolase-like_N"/>
</dbReference>
<evidence type="ECO:0000256" key="2">
    <source>
        <dbReference type="ARBA" id="ARBA00022723"/>
    </source>
</evidence>
<dbReference type="GO" id="GO:0016855">
    <property type="term" value="F:racemase and epimerase activity, acting on amino acids and derivatives"/>
    <property type="evidence" value="ECO:0007669"/>
    <property type="project" value="UniProtKB-UniRule"/>
</dbReference>
<dbReference type="InterPro" id="IPR013341">
    <property type="entry name" value="Mandelate_racemase_N_dom"/>
</dbReference>
<dbReference type="Gene3D" id="3.20.20.120">
    <property type="entry name" value="Enolase-like C-terminal domain"/>
    <property type="match status" value="1"/>
</dbReference>
<dbReference type="PANTHER" id="PTHR48073:SF2">
    <property type="entry name" value="O-SUCCINYLBENZOATE SYNTHASE"/>
    <property type="match status" value="1"/>
</dbReference>
<dbReference type="Pfam" id="PF13378">
    <property type="entry name" value="MR_MLE_C"/>
    <property type="match status" value="1"/>
</dbReference>
<accession>A0A1S2VQA5</accession>
<dbReference type="SFLD" id="SFLDS00001">
    <property type="entry name" value="Enolase"/>
    <property type="match status" value="1"/>
</dbReference>
<dbReference type="CDD" id="cd03319">
    <property type="entry name" value="L-Ala-DL-Glu_epimerase"/>
    <property type="match status" value="1"/>
</dbReference>
<dbReference type="SUPFAM" id="SSF51604">
    <property type="entry name" value="Enolase C-terminal domain-like"/>
    <property type="match status" value="1"/>
</dbReference>
<evidence type="ECO:0000313" key="10">
    <source>
        <dbReference type="Proteomes" id="UP000181790"/>
    </source>
</evidence>
<feature type="active site" description="Proton acceptor; specific for (R)-substrate epimerization" evidence="5">
    <location>
        <position position="162"/>
    </location>
</feature>